<evidence type="ECO:0000313" key="1">
    <source>
        <dbReference type="EMBL" id="GFE55882.1"/>
    </source>
</evidence>
<sequence>MEKTELEEIIKRQRDVIRKKNDIIRSLCEAISNVHEYYNSAEALNGKMSSPIHLMQCISAIQAAISKPVKRKLIDITQYPNEADLDSNNEDHNANGDCSQLTKADKENNSQCMLVGCAYFH</sequence>
<protein>
    <submittedName>
        <fullName evidence="1">Uncharacterized protein</fullName>
    </submittedName>
</protein>
<keyword evidence="2" id="KW-1185">Reference proteome</keyword>
<accession>A0A9W5TCS2</accession>
<dbReference type="Proteomes" id="UP001057455">
    <property type="component" value="Unassembled WGS sequence"/>
</dbReference>
<gene>
    <name evidence="1" type="ORF">BaOVIS_032860</name>
</gene>
<evidence type="ECO:0000313" key="2">
    <source>
        <dbReference type="Proteomes" id="UP001057455"/>
    </source>
</evidence>
<organism evidence="1 2">
    <name type="scientific">Babesia ovis</name>
    <dbReference type="NCBI Taxonomy" id="5869"/>
    <lineage>
        <taxon>Eukaryota</taxon>
        <taxon>Sar</taxon>
        <taxon>Alveolata</taxon>
        <taxon>Apicomplexa</taxon>
        <taxon>Aconoidasida</taxon>
        <taxon>Piroplasmida</taxon>
        <taxon>Babesiidae</taxon>
        <taxon>Babesia</taxon>
    </lineage>
</organism>
<name>A0A9W5TCS2_BABOV</name>
<comment type="caution">
    <text evidence="1">The sequence shown here is derived from an EMBL/GenBank/DDBJ whole genome shotgun (WGS) entry which is preliminary data.</text>
</comment>
<dbReference type="AlphaFoldDB" id="A0A9W5TCS2"/>
<reference evidence="1" key="1">
    <citation type="submission" date="2019-12" db="EMBL/GenBank/DDBJ databases">
        <title>Genome sequence of Babesia ovis.</title>
        <authorList>
            <person name="Yamagishi J."/>
            <person name="Sevinc F."/>
            <person name="Xuan X."/>
        </authorList>
    </citation>
    <scope>NUCLEOTIDE SEQUENCE</scope>
    <source>
        <strain evidence="1">Selcuk</strain>
    </source>
</reference>
<dbReference type="EMBL" id="BLIY01000024">
    <property type="protein sequence ID" value="GFE55882.1"/>
    <property type="molecule type" value="Genomic_DNA"/>
</dbReference>
<proteinExistence type="predicted"/>